<evidence type="ECO:0000313" key="2">
    <source>
        <dbReference type="Proteomes" id="UP001428341"/>
    </source>
</evidence>
<evidence type="ECO:0000313" key="1">
    <source>
        <dbReference type="EMBL" id="KAK9188493.1"/>
    </source>
</evidence>
<dbReference type="EMBL" id="JBCGBO010000007">
    <property type="protein sequence ID" value="KAK9188493.1"/>
    <property type="molecule type" value="Genomic_DNA"/>
</dbReference>
<protein>
    <submittedName>
        <fullName evidence="1">Uncharacterized protein</fullName>
    </submittedName>
</protein>
<keyword evidence="2" id="KW-1185">Reference proteome</keyword>
<sequence length="57" mass="6641">MKSIKMFCSYSSQQRVTQALYFGLSLLFQKEKERSKADELDLQFCCGQDFTCAVFKL</sequence>
<comment type="caution">
    <text evidence="1">The sequence shown here is derived from an EMBL/GenBank/DDBJ whole genome shotgun (WGS) entry which is preliminary data.</text>
</comment>
<reference evidence="1 2" key="1">
    <citation type="submission" date="2024-05" db="EMBL/GenBank/DDBJ databases">
        <title>Haplotype-resolved chromosome-level genome assembly of Huyou (Citrus changshanensis).</title>
        <authorList>
            <person name="Miao C."/>
            <person name="Chen W."/>
            <person name="Wu Y."/>
            <person name="Wang L."/>
            <person name="Zhao S."/>
            <person name="Grierson D."/>
            <person name="Xu C."/>
            <person name="Chen K."/>
        </authorList>
    </citation>
    <scope>NUCLEOTIDE SEQUENCE [LARGE SCALE GENOMIC DNA]</scope>
    <source>
        <strain evidence="1">01-14</strain>
        <tissue evidence="1">Leaf</tissue>
    </source>
</reference>
<gene>
    <name evidence="1" type="ORF">WN944_019896</name>
</gene>
<dbReference type="AlphaFoldDB" id="A0AAP0QGB4"/>
<organism evidence="1 2">
    <name type="scientific">Citrus x changshan-huyou</name>
    <dbReference type="NCBI Taxonomy" id="2935761"/>
    <lineage>
        <taxon>Eukaryota</taxon>
        <taxon>Viridiplantae</taxon>
        <taxon>Streptophyta</taxon>
        <taxon>Embryophyta</taxon>
        <taxon>Tracheophyta</taxon>
        <taxon>Spermatophyta</taxon>
        <taxon>Magnoliopsida</taxon>
        <taxon>eudicotyledons</taxon>
        <taxon>Gunneridae</taxon>
        <taxon>Pentapetalae</taxon>
        <taxon>rosids</taxon>
        <taxon>malvids</taxon>
        <taxon>Sapindales</taxon>
        <taxon>Rutaceae</taxon>
        <taxon>Aurantioideae</taxon>
        <taxon>Citrus</taxon>
    </lineage>
</organism>
<dbReference type="Proteomes" id="UP001428341">
    <property type="component" value="Unassembled WGS sequence"/>
</dbReference>
<proteinExistence type="predicted"/>
<name>A0AAP0QGB4_9ROSI</name>
<accession>A0AAP0QGB4</accession>